<keyword evidence="3" id="KW-1185">Reference proteome</keyword>
<protein>
    <recommendedName>
        <fullName evidence="4">Purine nucleoside permease</fullName>
    </recommendedName>
</protein>
<dbReference type="PANTHER" id="PTHR38643">
    <property type="entry name" value="PURINE NUCLEOSIDE PERMEASE C285.05-RELATED"/>
    <property type="match status" value="1"/>
</dbReference>
<evidence type="ECO:0000256" key="1">
    <source>
        <dbReference type="SAM" id="MobiDB-lite"/>
    </source>
</evidence>
<dbReference type="Pfam" id="PF06516">
    <property type="entry name" value="NUP"/>
    <property type="match status" value="2"/>
</dbReference>
<feature type="compositionally biased region" description="Pro residues" evidence="1">
    <location>
        <begin position="162"/>
        <end position="171"/>
    </location>
</feature>
<evidence type="ECO:0000313" key="2">
    <source>
        <dbReference type="EMBL" id="KAK7753065.1"/>
    </source>
</evidence>
<dbReference type="PANTHER" id="PTHR38643:SF1">
    <property type="entry name" value="PURINE NUCLEOSIDE PERMEASE C285.05-RELATED"/>
    <property type="match status" value="1"/>
</dbReference>
<comment type="caution">
    <text evidence="2">The sequence shown here is derived from an EMBL/GenBank/DDBJ whole genome shotgun (WGS) entry which is preliminary data.</text>
</comment>
<organism evidence="2 3">
    <name type="scientific">Diatrype stigma</name>
    <dbReference type="NCBI Taxonomy" id="117547"/>
    <lineage>
        <taxon>Eukaryota</taxon>
        <taxon>Fungi</taxon>
        <taxon>Dikarya</taxon>
        <taxon>Ascomycota</taxon>
        <taxon>Pezizomycotina</taxon>
        <taxon>Sordariomycetes</taxon>
        <taxon>Xylariomycetidae</taxon>
        <taxon>Xylariales</taxon>
        <taxon>Diatrypaceae</taxon>
        <taxon>Diatrype</taxon>
    </lineage>
</organism>
<feature type="compositionally biased region" description="Low complexity" evidence="1">
    <location>
        <begin position="148"/>
        <end position="157"/>
    </location>
</feature>
<dbReference type="GO" id="GO:0005783">
    <property type="term" value="C:endoplasmic reticulum"/>
    <property type="evidence" value="ECO:0007669"/>
    <property type="project" value="TreeGrafter"/>
</dbReference>
<evidence type="ECO:0000313" key="3">
    <source>
        <dbReference type="Proteomes" id="UP001320420"/>
    </source>
</evidence>
<evidence type="ECO:0008006" key="4">
    <source>
        <dbReference type="Google" id="ProtNLM"/>
    </source>
</evidence>
<reference evidence="2 3" key="1">
    <citation type="submission" date="2024-02" db="EMBL/GenBank/DDBJ databases">
        <title>De novo assembly and annotation of 12 fungi associated with fruit tree decline syndrome in Ontario, Canada.</title>
        <authorList>
            <person name="Sulman M."/>
            <person name="Ellouze W."/>
            <person name="Ilyukhin E."/>
        </authorList>
    </citation>
    <scope>NUCLEOTIDE SEQUENCE [LARGE SCALE GENOMIC DNA]</scope>
    <source>
        <strain evidence="2 3">M11/M66-122</strain>
    </source>
</reference>
<dbReference type="EMBL" id="JAKJXP020000032">
    <property type="protein sequence ID" value="KAK7753065.1"/>
    <property type="molecule type" value="Genomic_DNA"/>
</dbReference>
<name>A0AAN9YT90_9PEZI</name>
<dbReference type="InterPro" id="IPR009486">
    <property type="entry name" value="Pur_nuclsid_perm"/>
</dbReference>
<dbReference type="Proteomes" id="UP001320420">
    <property type="component" value="Unassembled WGS sequence"/>
</dbReference>
<dbReference type="AlphaFoldDB" id="A0AAN9YT90"/>
<sequence length="437" mass="46418">MAAEEKDQGKITPKVMIVNMFQPEADIWYRNFPSSGLGDLLTVNISVPGLSPMYPQVHCTAAGDVCQVTTGESEINAATSITALVLGSSAQFDLRRTYFLASGIAGVSPKLATLGGVALAGFAVQVALQYELDARELVAEVPADAAANANANSNNPPDSDHPPPPGHPSPNPKLTTGYLPYGGFAPSDYPTVLYGTEVLELNAALRDRAADLARRAMLSDSAAVAAHRARYASAQPAGIYAAATRPPAVHACDVATSDVYYSGTLLSEAFENTTRVWTNQTQIGQPPTYCMTAQEDVAVLEALLRAHLWGLVDYTRAIVMRTGSNFDRPPPGMSAYDHLRHEDQTGFDIAIENQYRAGVEVVRGIVADWRCTYEAGVRPANYVGDIFGSLGGTPDFGPGSMFAGRGACADSAGGATEEAAARSMKWRRGNAGGRRWK</sequence>
<gene>
    <name evidence="2" type="ORF">SLS62_005015</name>
</gene>
<accession>A0AAN9YT90</accession>
<proteinExistence type="predicted"/>
<feature type="region of interest" description="Disordered" evidence="1">
    <location>
        <begin position="148"/>
        <end position="177"/>
    </location>
</feature>
<dbReference type="GO" id="GO:0055085">
    <property type="term" value="P:transmembrane transport"/>
    <property type="evidence" value="ECO:0007669"/>
    <property type="project" value="InterPro"/>
</dbReference>